<dbReference type="EMBL" id="JAAIIG010000019">
    <property type="protein sequence ID" value="NMM99315.1"/>
    <property type="molecule type" value="Genomic_DNA"/>
</dbReference>
<organism evidence="1 2">
    <name type="scientific">Bifidobacterium olomucense</name>
    <dbReference type="NCBI Taxonomy" id="2675324"/>
    <lineage>
        <taxon>Bacteria</taxon>
        <taxon>Bacillati</taxon>
        <taxon>Actinomycetota</taxon>
        <taxon>Actinomycetes</taxon>
        <taxon>Bifidobacteriales</taxon>
        <taxon>Bifidobacteriaceae</taxon>
        <taxon>Bifidobacterium</taxon>
    </lineage>
</organism>
<evidence type="ECO:0000313" key="1">
    <source>
        <dbReference type="EMBL" id="NMM99315.1"/>
    </source>
</evidence>
<dbReference type="RefSeq" id="WP_169241866.1">
    <property type="nucleotide sequence ID" value="NZ_JAAIIG010000019.1"/>
</dbReference>
<proteinExistence type="predicted"/>
<protein>
    <submittedName>
        <fullName evidence="1">Uncharacterized protein</fullName>
    </submittedName>
</protein>
<accession>A0A7Y0HWJ9</accession>
<evidence type="ECO:0000313" key="2">
    <source>
        <dbReference type="Proteomes" id="UP000543419"/>
    </source>
</evidence>
<dbReference type="Proteomes" id="UP000543419">
    <property type="component" value="Unassembled WGS sequence"/>
</dbReference>
<sequence length="127" mass="14609">MGMKRVFRKCKHSTLVNTSGPYTVVAARIRAAETSRCPECEAARALGHESRFVPLWGNEEHAIEADHIRRRVLQQACVLVKCAPEDELPLYDRLIRKIRTLSDAEWWLDHRDDALVYLAHTIQPGLY</sequence>
<comment type="caution">
    <text evidence="1">The sequence shown here is derived from an EMBL/GenBank/DDBJ whole genome shotgun (WGS) entry which is preliminary data.</text>
</comment>
<reference evidence="1 2" key="1">
    <citation type="submission" date="2020-02" db="EMBL/GenBank/DDBJ databases">
        <title>Characterization of phylogenetic diversity of novel bifidobacterial species isolated in Czech ZOOs.</title>
        <authorList>
            <person name="Lugli G.A."/>
            <person name="Vera N.B."/>
            <person name="Ventura M."/>
        </authorList>
    </citation>
    <scope>NUCLEOTIDE SEQUENCE [LARGE SCALE GENOMIC DNA]</scope>
    <source>
        <strain evidence="1 2">DSM 109959</strain>
    </source>
</reference>
<name>A0A7Y0HWJ9_9BIFI</name>
<dbReference type="AlphaFoldDB" id="A0A7Y0HWJ9"/>
<gene>
    <name evidence="1" type="ORF">G1C97_2273</name>
</gene>
<keyword evidence="2" id="KW-1185">Reference proteome</keyword>